<dbReference type="InterPro" id="IPR016181">
    <property type="entry name" value="Acyl_CoA_acyltransferase"/>
</dbReference>
<reference evidence="1 2" key="1">
    <citation type="submission" date="2016-12" db="EMBL/GenBank/DDBJ databases">
        <title>Trade-off between light-utilization and light-protection in marine flavobacteria.</title>
        <authorList>
            <person name="Kumagai Y."/>
            <person name="Yoshizawa S."/>
            <person name="Kogure K."/>
            <person name="Iwasaki W."/>
        </authorList>
    </citation>
    <scope>NUCLEOTIDE SEQUENCE [LARGE SCALE GENOMIC DNA]</scope>
    <source>
        <strain evidence="1 2">KCTC 12100</strain>
    </source>
</reference>
<evidence type="ECO:0000313" key="2">
    <source>
        <dbReference type="Proteomes" id="UP000247345"/>
    </source>
</evidence>
<dbReference type="RefSeq" id="WP_105050433.1">
    <property type="nucleotide sequence ID" value="NZ_CP150661.1"/>
</dbReference>
<comment type="caution">
    <text evidence="1">The sequence shown here is derived from an EMBL/GenBank/DDBJ whole genome shotgun (WGS) entry which is preliminary data.</text>
</comment>
<gene>
    <name evidence="1" type="ORF">BTO14_16020</name>
</gene>
<dbReference type="Gene3D" id="3.40.630.30">
    <property type="match status" value="1"/>
</dbReference>
<dbReference type="EMBL" id="MSCK01000002">
    <property type="protein sequence ID" value="PQJ69507.1"/>
    <property type="molecule type" value="Genomic_DNA"/>
</dbReference>
<keyword evidence="2" id="KW-1185">Reference proteome</keyword>
<name>A0A2P6C9B5_9FLAO</name>
<dbReference type="AlphaFoldDB" id="A0A2P6C9B5"/>
<protein>
    <recommendedName>
        <fullName evidence="3">BioF2-like acetyltransferase domain-containing protein</fullName>
    </recommendedName>
</protein>
<organism evidence="1 2">
    <name type="scientific">Polaribacter butkevichii</name>
    <dbReference type="NCBI Taxonomy" id="218490"/>
    <lineage>
        <taxon>Bacteria</taxon>
        <taxon>Pseudomonadati</taxon>
        <taxon>Bacteroidota</taxon>
        <taxon>Flavobacteriia</taxon>
        <taxon>Flavobacteriales</taxon>
        <taxon>Flavobacteriaceae</taxon>
    </lineage>
</organism>
<sequence length="296" mass="34790">MIRYIKRKNLDVLKYDNCIESSLQSRVYAFSWYLDIVAENWDVIVVDDYDAVMPIPWKKKYFLKYVAQPFFCQQLGIFSKGNISRELQEKMLKNIPKKFVKVSINFNSCNVLNDKVKLNNNYLLKIENLYEDNYKKFNKNRKRDLKKARLSNLTFEENLAAKEFYDFYLLNDKNYSNYISMKEVLQNILTLKTDGVRCFGIRSEQKLIACVLLLDDGKRITYLVPVSNHLGKKNGAATLLISEIIKKYKDKDYFLDFEGSMISGVAKFYESFGSEKENYSVFSKSVFFSLFGIFLL</sequence>
<proteinExistence type="predicted"/>
<accession>A0A2P6C9B5</accession>
<dbReference type="Proteomes" id="UP000247345">
    <property type="component" value="Unassembled WGS sequence"/>
</dbReference>
<dbReference type="OrthoDB" id="1113003at2"/>
<dbReference type="SUPFAM" id="SSF55729">
    <property type="entry name" value="Acyl-CoA N-acyltransferases (Nat)"/>
    <property type="match status" value="1"/>
</dbReference>
<evidence type="ECO:0000313" key="1">
    <source>
        <dbReference type="EMBL" id="PQJ69507.1"/>
    </source>
</evidence>
<evidence type="ECO:0008006" key="3">
    <source>
        <dbReference type="Google" id="ProtNLM"/>
    </source>
</evidence>